<gene>
    <name evidence="1" type="ORF">SCNRRL3882_2559</name>
</gene>
<sequence>MPRTLMGEYGGIRMSDRRFAARDARVRAAEAAFQRHVPVHAANGEETDHPYVANYSKALPHNKFGEVDPAAYHLLRRALATGSYEDFERIPLADTRKLTNPQAGLAFDTQGPDAQALSMPPAPRIDSAQNSAEAVELYWMALCRDVLFTRFTESELVAEAAGELSALADFRAPKLDGQVTPQTIFRGDTRGDLAGPYLSQFLLKDIPYGTLLIDQRQDTLVRPVDHLTTWGDWLEVQNGSEPEPDERDFATRRYIQTPRDLAHYVHFDALYQAYLNAALILLGLNAPADAGNPYNFSRNQIGFGTYGGPHLLSLVTEVATRALKAVWFQKWYVHRRLRPEEFGGRVHQQLRGQREYPIDSGVLDSVAVKRVFEKHGSYLLPQAFPEGSPAHPSYGSGHATVAGACVTILKAWFDESHILADPVVPTTDGTALEPYTGPDADRLTVGGELNKVAANIATGRNMAGVHWRTDFTQAVRLGEEIAIGLLREAKESTLEDAVFTLSRFDGTTLAV</sequence>
<dbReference type="CDD" id="cd03398">
    <property type="entry name" value="PAP2_haloperoxidase"/>
    <property type="match status" value="1"/>
</dbReference>
<proteinExistence type="predicted"/>
<dbReference type="InterPro" id="IPR016119">
    <property type="entry name" value="Br/Cl_peroxidase_C"/>
</dbReference>
<dbReference type="InterPro" id="IPR036938">
    <property type="entry name" value="PAP2/HPO_sf"/>
</dbReference>
<dbReference type="PANTHER" id="PTHR34599:SF1">
    <property type="entry name" value="PHOSPHATIDIC ACID PHOSPHATASE TYPE 2_HALOPEROXIDASE DOMAIN-CONTAINING PROTEIN"/>
    <property type="match status" value="1"/>
</dbReference>
<evidence type="ECO:0000313" key="1">
    <source>
        <dbReference type="EMBL" id="SOR79096.1"/>
    </source>
</evidence>
<dbReference type="EMBL" id="LT963352">
    <property type="protein sequence ID" value="SOR79096.1"/>
    <property type="molecule type" value="Genomic_DNA"/>
</dbReference>
<name>A0A2N9B6X8_STRCX</name>
<dbReference type="PANTHER" id="PTHR34599">
    <property type="entry name" value="PEROXIDASE-RELATED"/>
    <property type="match status" value="1"/>
</dbReference>
<evidence type="ECO:0000313" key="2">
    <source>
        <dbReference type="Proteomes" id="UP000235464"/>
    </source>
</evidence>
<dbReference type="Proteomes" id="UP000235464">
    <property type="component" value="Chromosome I"/>
</dbReference>
<dbReference type="Gene3D" id="1.10.606.10">
    <property type="entry name" value="Vanadium-containing Chloroperoxidase, domain 2"/>
    <property type="match status" value="1"/>
</dbReference>
<dbReference type="InterPro" id="IPR052559">
    <property type="entry name" value="V-haloperoxidase"/>
</dbReference>
<accession>A0A2N9B6X8</accession>
<dbReference type="AlphaFoldDB" id="A0A2N9B6X8"/>
<dbReference type="GO" id="GO:0004601">
    <property type="term" value="F:peroxidase activity"/>
    <property type="evidence" value="ECO:0007669"/>
    <property type="project" value="InterPro"/>
</dbReference>
<organism evidence="1 2">
    <name type="scientific">Streptomyces chartreusis NRRL 3882</name>
    <dbReference type="NCBI Taxonomy" id="1079985"/>
    <lineage>
        <taxon>Bacteria</taxon>
        <taxon>Bacillati</taxon>
        <taxon>Actinomycetota</taxon>
        <taxon>Actinomycetes</taxon>
        <taxon>Kitasatosporales</taxon>
        <taxon>Streptomycetaceae</taxon>
        <taxon>Streptomyces</taxon>
    </lineage>
</organism>
<protein>
    <submittedName>
        <fullName evidence="1">PAP2 superfamily protein</fullName>
    </submittedName>
</protein>
<dbReference type="SUPFAM" id="SSF48317">
    <property type="entry name" value="Acid phosphatase/Vanadium-dependent haloperoxidase"/>
    <property type="match status" value="1"/>
</dbReference>
<reference evidence="2" key="1">
    <citation type="submission" date="2017-11" db="EMBL/GenBank/DDBJ databases">
        <authorList>
            <person name="Wibberg D."/>
        </authorList>
    </citation>
    <scope>NUCLEOTIDE SEQUENCE [LARGE SCALE GENOMIC DNA]</scope>
</reference>
<keyword evidence="2" id="KW-1185">Reference proteome</keyword>